<dbReference type="EMBL" id="KV005087">
    <property type="protein sequence ID" value="KZV34342.1"/>
    <property type="molecule type" value="Genomic_DNA"/>
</dbReference>
<protein>
    <submittedName>
        <fullName evidence="2">Uncharacterized protein</fullName>
    </submittedName>
</protein>
<sequence>MQFRHNYVLTDPSLGSDTTVGAVLDPDPISRGAAEAPDSDQIHRKSGTSKVGGGRSPNQVHDWVIGTSPITRSTAAVRRRRGGGREVVREKGAAPFWELGLVFKSCHLIVALDQV</sequence>
<dbReference type="Proteomes" id="UP000250235">
    <property type="component" value="Unassembled WGS sequence"/>
</dbReference>
<reference evidence="2 3" key="1">
    <citation type="journal article" date="2015" name="Proc. Natl. Acad. Sci. U.S.A.">
        <title>The resurrection genome of Boea hygrometrica: A blueprint for survival of dehydration.</title>
        <authorList>
            <person name="Xiao L."/>
            <person name="Yang G."/>
            <person name="Zhang L."/>
            <person name="Yang X."/>
            <person name="Zhao S."/>
            <person name="Ji Z."/>
            <person name="Zhou Q."/>
            <person name="Hu M."/>
            <person name="Wang Y."/>
            <person name="Chen M."/>
            <person name="Xu Y."/>
            <person name="Jin H."/>
            <person name="Xiao X."/>
            <person name="Hu G."/>
            <person name="Bao F."/>
            <person name="Hu Y."/>
            <person name="Wan P."/>
            <person name="Li L."/>
            <person name="Deng X."/>
            <person name="Kuang T."/>
            <person name="Xiang C."/>
            <person name="Zhu J.K."/>
            <person name="Oliver M.J."/>
            <person name="He Y."/>
        </authorList>
    </citation>
    <scope>NUCLEOTIDE SEQUENCE [LARGE SCALE GENOMIC DNA]</scope>
    <source>
        <strain evidence="3">cv. XS01</strain>
    </source>
</reference>
<evidence type="ECO:0000313" key="2">
    <source>
        <dbReference type="EMBL" id="KZV34342.1"/>
    </source>
</evidence>
<evidence type="ECO:0000313" key="3">
    <source>
        <dbReference type="Proteomes" id="UP000250235"/>
    </source>
</evidence>
<accession>A0A2Z7BIZ1</accession>
<feature type="region of interest" description="Disordered" evidence="1">
    <location>
        <begin position="28"/>
        <end position="62"/>
    </location>
</feature>
<evidence type="ECO:0000256" key="1">
    <source>
        <dbReference type="SAM" id="MobiDB-lite"/>
    </source>
</evidence>
<keyword evidence="3" id="KW-1185">Reference proteome</keyword>
<name>A0A2Z7BIZ1_9LAMI</name>
<organism evidence="2 3">
    <name type="scientific">Dorcoceras hygrometricum</name>
    <dbReference type="NCBI Taxonomy" id="472368"/>
    <lineage>
        <taxon>Eukaryota</taxon>
        <taxon>Viridiplantae</taxon>
        <taxon>Streptophyta</taxon>
        <taxon>Embryophyta</taxon>
        <taxon>Tracheophyta</taxon>
        <taxon>Spermatophyta</taxon>
        <taxon>Magnoliopsida</taxon>
        <taxon>eudicotyledons</taxon>
        <taxon>Gunneridae</taxon>
        <taxon>Pentapetalae</taxon>
        <taxon>asterids</taxon>
        <taxon>lamiids</taxon>
        <taxon>Lamiales</taxon>
        <taxon>Gesneriaceae</taxon>
        <taxon>Didymocarpoideae</taxon>
        <taxon>Trichosporeae</taxon>
        <taxon>Loxocarpinae</taxon>
        <taxon>Dorcoceras</taxon>
    </lineage>
</organism>
<dbReference type="AlphaFoldDB" id="A0A2Z7BIZ1"/>
<gene>
    <name evidence="2" type="ORF">F511_35642</name>
</gene>
<proteinExistence type="predicted"/>